<dbReference type="GO" id="GO:0006508">
    <property type="term" value="P:proteolysis"/>
    <property type="evidence" value="ECO:0007669"/>
    <property type="project" value="UniProtKB-KW"/>
</dbReference>
<dbReference type="GO" id="GO:0007165">
    <property type="term" value="P:signal transduction"/>
    <property type="evidence" value="ECO:0007669"/>
    <property type="project" value="TreeGrafter"/>
</dbReference>
<comment type="similarity">
    <text evidence="1 5">Belongs to the peptidase S41A family.</text>
</comment>
<dbReference type="EMBL" id="JRNS01000464">
    <property type="protein sequence ID" value="KGF45085.1"/>
    <property type="molecule type" value="Genomic_DNA"/>
</dbReference>
<dbReference type="SMART" id="SM00228">
    <property type="entry name" value="PDZ"/>
    <property type="match status" value="1"/>
</dbReference>
<name>A0A096ADU4_9BACT</name>
<dbReference type="CDD" id="cd06782">
    <property type="entry name" value="cpPDZ_CPP-like"/>
    <property type="match status" value="1"/>
</dbReference>
<dbReference type="GO" id="GO:0030288">
    <property type="term" value="C:outer membrane-bounded periplasmic space"/>
    <property type="evidence" value="ECO:0007669"/>
    <property type="project" value="TreeGrafter"/>
</dbReference>
<evidence type="ECO:0000259" key="8">
    <source>
        <dbReference type="SMART" id="SM00245"/>
    </source>
</evidence>
<dbReference type="InterPro" id="IPR041489">
    <property type="entry name" value="PDZ_6"/>
</dbReference>
<dbReference type="SUPFAM" id="SSF50156">
    <property type="entry name" value="PDZ domain-like"/>
    <property type="match status" value="1"/>
</dbReference>
<evidence type="ECO:0000256" key="6">
    <source>
        <dbReference type="SAM" id="SignalP"/>
    </source>
</evidence>
<dbReference type="Pfam" id="PF03572">
    <property type="entry name" value="Peptidase_S41"/>
    <property type="match status" value="1"/>
</dbReference>
<evidence type="ECO:0000256" key="4">
    <source>
        <dbReference type="ARBA" id="ARBA00022825"/>
    </source>
</evidence>
<dbReference type="InterPro" id="IPR036034">
    <property type="entry name" value="PDZ_sf"/>
</dbReference>
<dbReference type="Gene3D" id="3.90.226.10">
    <property type="entry name" value="2-enoyl-CoA Hydratase, Chain A, domain 1"/>
    <property type="match status" value="1"/>
</dbReference>
<dbReference type="InterPro" id="IPR001478">
    <property type="entry name" value="PDZ"/>
</dbReference>
<organism evidence="9 10">
    <name type="scientific">Prevotella melaninogenica DNF00666</name>
    <dbReference type="NCBI Taxonomy" id="1401073"/>
    <lineage>
        <taxon>Bacteria</taxon>
        <taxon>Pseudomonadati</taxon>
        <taxon>Bacteroidota</taxon>
        <taxon>Bacteroidia</taxon>
        <taxon>Bacteroidales</taxon>
        <taxon>Prevotellaceae</taxon>
        <taxon>Prevotella</taxon>
    </lineage>
</organism>
<feature type="chain" id="PRO_5001923598" evidence="6">
    <location>
        <begin position="22"/>
        <end position="582"/>
    </location>
</feature>
<dbReference type="Gene3D" id="2.30.42.10">
    <property type="match status" value="1"/>
</dbReference>
<dbReference type="Gene3D" id="3.30.750.44">
    <property type="match status" value="1"/>
</dbReference>
<dbReference type="PANTHER" id="PTHR32060">
    <property type="entry name" value="TAIL-SPECIFIC PROTEASE"/>
    <property type="match status" value="1"/>
</dbReference>
<dbReference type="CDD" id="cd07560">
    <property type="entry name" value="Peptidase_S41_CPP"/>
    <property type="match status" value="1"/>
</dbReference>
<gene>
    <name evidence="9" type="ORF">HMPREF0661_09910</name>
</gene>
<dbReference type="GO" id="GO:0008236">
    <property type="term" value="F:serine-type peptidase activity"/>
    <property type="evidence" value="ECO:0007669"/>
    <property type="project" value="UniProtKB-KW"/>
</dbReference>
<reference evidence="9 10" key="1">
    <citation type="submission" date="2014-07" db="EMBL/GenBank/DDBJ databases">
        <authorList>
            <person name="McCorrison J."/>
            <person name="Sanka R."/>
            <person name="Torralba M."/>
            <person name="Gillis M."/>
            <person name="Haft D.H."/>
            <person name="Methe B."/>
            <person name="Sutton G."/>
            <person name="Nelson K.E."/>
        </authorList>
    </citation>
    <scope>NUCLEOTIDE SEQUENCE [LARGE SCALE GENOMIC DNA]</scope>
    <source>
        <strain evidence="9 10">DNF00666</strain>
    </source>
</reference>
<proteinExistence type="inferred from homology"/>
<dbReference type="RefSeq" id="WP_036866019.1">
    <property type="nucleotide sequence ID" value="NZ_JRNS01000464.1"/>
</dbReference>
<dbReference type="Pfam" id="PF17820">
    <property type="entry name" value="PDZ_6"/>
    <property type="match status" value="1"/>
</dbReference>
<dbReference type="InterPro" id="IPR005151">
    <property type="entry name" value="Tail-specific_protease"/>
</dbReference>
<keyword evidence="6" id="KW-0732">Signal</keyword>
<dbReference type="PANTHER" id="PTHR32060:SF30">
    <property type="entry name" value="CARBOXY-TERMINAL PROCESSING PROTEASE CTPA"/>
    <property type="match status" value="1"/>
</dbReference>
<accession>A0A096ADU4</accession>
<dbReference type="AlphaFoldDB" id="A0A096ADU4"/>
<feature type="domain" description="PDZ" evidence="7">
    <location>
        <begin position="96"/>
        <end position="169"/>
    </location>
</feature>
<dbReference type="Proteomes" id="UP000029578">
    <property type="component" value="Unassembled WGS sequence"/>
</dbReference>
<dbReference type="InterPro" id="IPR029045">
    <property type="entry name" value="ClpP/crotonase-like_dom_sf"/>
</dbReference>
<comment type="caution">
    <text evidence="9">The sequence shown here is derived from an EMBL/GenBank/DDBJ whole genome shotgun (WGS) entry which is preliminary data.</text>
</comment>
<evidence type="ECO:0000313" key="10">
    <source>
        <dbReference type="Proteomes" id="UP000029578"/>
    </source>
</evidence>
<keyword evidence="3 5" id="KW-0378">Hydrolase</keyword>
<dbReference type="GO" id="GO:0004175">
    <property type="term" value="F:endopeptidase activity"/>
    <property type="evidence" value="ECO:0007669"/>
    <property type="project" value="TreeGrafter"/>
</dbReference>
<evidence type="ECO:0000256" key="3">
    <source>
        <dbReference type="ARBA" id="ARBA00022801"/>
    </source>
</evidence>
<evidence type="ECO:0000256" key="1">
    <source>
        <dbReference type="ARBA" id="ARBA00009179"/>
    </source>
</evidence>
<evidence type="ECO:0000256" key="5">
    <source>
        <dbReference type="RuleBase" id="RU004404"/>
    </source>
</evidence>
<evidence type="ECO:0000259" key="7">
    <source>
        <dbReference type="SMART" id="SM00228"/>
    </source>
</evidence>
<dbReference type="SUPFAM" id="SSF52096">
    <property type="entry name" value="ClpP/crotonase"/>
    <property type="match status" value="1"/>
</dbReference>
<protein>
    <submittedName>
        <fullName evidence="9">Peptidase S41</fullName>
    </submittedName>
</protein>
<evidence type="ECO:0000256" key="2">
    <source>
        <dbReference type="ARBA" id="ARBA00022670"/>
    </source>
</evidence>
<keyword evidence="4 5" id="KW-0720">Serine protease</keyword>
<feature type="domain" description="Tail specific protease" evidence="8">
    <location>
        <begin position="171"/>
        <end position="356"/>
    </location>
</feature>
<dbReference type="InterPro" id="IPR004447">
    <property type="entry name" value="Peptidase_S41A"/>
</dbReference>
<sequence>MRKLFLAFGLWLLTFSGSVMAQSTAEKEHNFKVAKNLETFSAIYKYLDLMYVDSLNADEVIGTGINYMLRSLDPYTIYYPEEKVKDLDLMISGKYAGVGALIRYNFLLKNTVIDEPYENMPAAEVGLKKGDVILAIGDSSMVGKDVAYVSNHLRGDAGTTFILTIQRPSVNKKMKFKITRRSIQLPAVPYYGVQDGGVGYLNLNSFTMGCAKDVRRAFLDMKKQGMTSLVFDLRNNGGGSLQEAVNIVNMFVPKGITLVKTVGKMERANKEYKTTVEPIDTVMPIVVLVNDETASASEITSGSLQDLDRAVVLGTRTYGKGLVQVSMDLPYNGNLKLTSSKYYIPSGRCIQAINYKHANGGYTEHVPDSLTHVFHTANGREVRDGGGIKPDVEMRPDSLPNIAFYLASSGRDSTEVMWNWELQYLKKHPTIGPAKTFVISDADFEDFKQAVLKSGFKYDRESKKYLENLVKLAKFEGYYDDAKGEFDALEKKLNHNLAKDLDYNKQTLKKVLTSDLVSAYYYQKGSLENSLQFDKQWKKAVEILKNPAEYKKLLQPAVGQPWVKLEPAINVAVDKKQKSKMK</sequence>
<keyword evidence="2 5" id="KW-0645">Protease</keyword>
<dbReference type="SMART" id="SM00245">
    <property type="entry name" value="TSPc"/>
    <property type="match status" value="1"/>
</dbReference>
<feature type="signal peptide" evidence="6">
    <location>
        <begin position="1"/>
        <end position="21"/>
    </location>
</feature>
<dbReference type="NCBIfam" id="TIGR00225">
    <property type="entry name" value="prc"/>
    <property type="match status" value="1"/>
</dbReference>
<evidence type="ECO:0000313" key="9">
    <source>
        <dbReference type="EMBL" id="KGF45085.1"/>
    </source>
</evidence>